<accession>A0ABD5P0C0</accession>
<dbReference type="EMBL" id="JBHSDJ010000030">
    <property type="protein sequence ID" value="MFC4247464.1"/>
    <property type="molecule type" value="Genomic_DNA"/>
</dbReference>
<proteinExistence type="predicted"/>
<organism evidence="1 2">
    <name type="scientific">Natribaculum luteum</name>
    <dbReference type="NCBI Taxonomy" id="1586232"/>
    <lineage>
        <taxon>Archaea</taxon>
        <taxon>Methanobacteriati</taxon>
        <taxon>Methanobacteriota</taxon>
        <taxon>Stenosarchaea group</taxon>
        <taxon>Halobacteria</taxon>
        <taxon>Halobacteriales</taxon>
        <taxon>Natrialbaceae</taxon>
        <taxon>Natribaculum</taxon>
    </lineage>
</organism>
<sequence length="214" mass="23347">MTTDSQSTECTVVCHVRAPLLLEPVDGQVETLQTCESEGTVDTVLLRSWPEKVTIAEESPHQEVLETFERYERWADRQGVDIQPPFNERTVRSSVTGQTKDVLVTPVLCLAIYQDEQLVGVFPHSAGDETYTATEAIAALRTGNVPTPLGTSDVPAETDEDTCPDCGGSLINGQGIFTCVDCGWTGTIRGDGRYVPIQETEPSSDAEVELEARR</sequence>
<dbReference type="InterPro" id="IPR046783">
    <property type="entry name" value="HTH_63"/>
</dbReference>
<protein>
    <submittedName>
        <fullName evidence="1">HTH domain-containing protein</fullName>
    </submittedName>
</protein>
<evidence type="ECO:0000313" key="1">
    <source>
        <dbReference type="EMBL" id="MFC4247464.1"/>
    </source>
</evidence>
<dbReference type="RefSeq" id="WP_246966479.1">
    <property type="nucleotide sequence ID" value="NZ_CP095397.1"/>
</dbReference>
<gene>
    <name evidence="1" type="ORF">ACFOZ7_10705</name>
</gene>
<dbReference type="Proteomes" id="UP001595821">
    <property type="component" value="Unassembled WGS sequence"/>
</dbReference>
<dbReference type="GeneID" id="71854398"/>
<reference evidence="1 2" key="1">
    <citation type="journal article" date="2014" name="Int. J. Syst. Evol. Microbiol.">
        <title>Complete genome sequence of Corynebacterium casei LMG S-19264T (=DSM 44701T), isolated from a smear-ripened cheese.</title>
        <authorList>
            <consortium name="US DOE Joint Genome Institute (JGI-PGF)"/>
            <person name="Walter F."/>
            <person name="Albersmeier A."/>
            <person name="Kalinowski J."/>
            <person name="Ruckert C."/>
        </authorList>
    </citation>
    <scope>NUCLEOTIDE SEQUENCE [LARGE SCALE GENOMIC DNA]</scope>
    <source>
        <strain evidence="1 2">IBRC-M 10912</strain>
    </source>
</reference>
<comment type="caution">
    <text evidence="1">The sequence shown here is derived from an EMBL/GenBank/DDBJ whole genome shotgun (WGS) entry which is preliminary data.</text>
</comment>
<dbReference type="Pfam" id="PF20575">
    <property type="entry name" value="HTH_63"/>
    <property type="match status" value="1"/>
</dbReference>
<dbReference type="AlphaFoldDB" id="A0ABD5P0C0"/>
<evidence type="ECO:0000313" key="2">
    <source>
        <dbReference type="Proteomes" id="UP001595821"/>
    </source>
</evidence>
<name>A0ABD5P0C0_9EURY</name>